<gene>
    <name evidence="1" type="ORF">DV515_00012878</name>
</gene>
<proteinExistence type="predicted"/>
<reference evidence="1 2" key="1">
    <citation type="journal article" date="2018" name="Proc. R. Soc. B">
        <title>A non-coding region near Follistatin controls head colour polymorphism in the Gouldian finch.</title>
        <authorList>
            <person name="Toomey M.B."/>
            <person name="Marques C.I."/>
            <person name="Andrade P."/>
            <person name="Araujo P.M."/>
            <person name="Sabatino S."/>
            <person name="Gazda M.A."/>
            <person name="Afonso S."/>
            <person name="Lopes R.J."/>
            <person name="Corbo J.C."/>
            <person name="Carneiro M."/>
        </authorList>
    </citation>
    <scope>NUCLEOTIDE SEQUENCE [LARGE SCALE GENOMIC DNA]</scope>
    <source>
        <strain evidence="1">Red01</strain>
        <tissue evidence="1">Muscle</tissue>
    </source>
</reference>
<dbReference type="AlphaFoldDB" id="A0A3L8S2H0"/>
<dbReference type="EMBL" id="QUSF01000078">
    <property type="protein sequence ID" value="RLV95352.1"/>
    <property type="molecule type" value="Genomic_DNA"/>
</dbReference>
<dbReference type="Proteomes" id="UP000276834">
    <property type="component" value="Unassembled WGS sequence"/>
</dbReference>
<protein>
    <submittedName>
        <fullName evidence="1">Uncharacterized protein</fullName>
    </submittedName>
</protein>
<keyword evidence="2" id="KW-1185">Reference proteome</keyword>
<evidence type="ECO:0000313" key="2">
    <source>
        <dbReference type="Proteomes" id="UP000276834"/>
    </source>
</evidence>
<organism evidence="1 2">
    <name type="scientific">Chloebia gouldiae</name>
    <name type="common">Gouldian finch</name>
    <name type="synonym">Erythrura gouldiae</name>
    <dbReference type="NCBI Taxonomy" id="44316"/>
    <lineage>
        <taxon>Eukaryota</taxon>
        <taxon>Metazoa</taxon>
        <taxon>Chordata</taxon>
        <taxon>Craniata</taxon>
        <taxon>Vertebrata</taxon>
        <taxon>Euteleostomi</taxon>
        <taxon>Archelosauria</taxon>
        <taxon>Archosauria</taxon>
        <taxon>Dinosauria</taxon>
        <taxon>Saurischia</taxon>
        <taxon>Theropoda</taxon>
        <taxon>Coelurosauria</taxon>
        <taxon>Aves</taxon>
        <taxon>Neognathae</taxon>
        <taxon>Neoaves</taxon>
        <taxon>Telluraves</taxon>
        <taxon>Australaves</taxon>
        <taxon>Passeriformes</taxon>
        <taxon>Passeroidea</taxon>
        <taxon>Passeridae</taxon>
        <taxon>Chloebia</taxon>
    </lineage>
</organism>
<name>A0A3L8S2H0_CHLGU</name>
<dbReference type="STRING" id="44316.ENSEGOP00005018162"/>
<accession>A0A3L8S2H0</accession>
<evidence type="ECO:0000313" key="1">
    <source>
        <dbReference type="EMBL" id="RLV95352.1"/>
    </source>
</evidence>
<comment type="caution">
    <text evidence="1">The sequence shown here is derived from an EMBL/GenBank/DDBJ whole genome shotgun (WGS) entry which is preliminary data.</text>
</comment>
<sequence length="63" mass="7119">MASIGNFLRRSLRRGGRRDTERITRVFWLLYLKAEQSRLEQSMGWGGLVRSPPCLFCGGSSSA</sequence>